<dbReference type="GO" id="GO:0005829">
    <property type="term" value="C:cytosol"/>
    <property type="evidence" value="ECO:0007669"/>
    <property type="project" value="TreeGrafter"/>
</dbReference>
<dbReference type="Pfam" id="PF21352">
    <property type="entry name" value="Zn_ribbon_Thio2"/>
    <property type="match status" value="1"/>
</dbReference>
<keyword evidence="3" id="KW-0479">Metal-binding</keyword>
<keyword evidence="2" id="KW-0813">Transport</keyword>
<keyword evidence="6" id="KW-0676">Redox-active center</keyword>
<dbReference type="InterPro" id="IPR013766">
    <property type="entry name" value="Thioredoxin_domain"/>
</dbReference>
<evidence type="ECO:0000256" key="3">
    <source>
        <dbReference type="ARBA" id="ARBA00022723"/>
    </source>
</evidence>
<dbReference type="GO" id="GO:0015035">
    <property type="term" value="F:protein-disulfide reductase activity"/>
    <property type="evidence" value="ECO:0007669"/>
    <property type="project" value="UniProtKB-UniRule"/>
</dbReference>
<dbReference type="CDD" id="cd02947">
    <property type="entry name" value="TRX_family"/>
    <property type="match status" value="1"/>
</dbReference>
<evidence type="ECO:0000256" key="2">
    <source>
        <dbReference type="ARBA" id="ARBA00022448"/>
    </source>
</evidence>
<name>A0A5C6AYS8_9BACT</name>
<keyword evidence="10" id="KW-1185">Reference proteome</keyword>
<evidence type="ECO:0000256" key="1">
    <source>
        <dbReference type="ARBA" id="ARBA00008987"/>
    </source>
</evidence>
<dbReference type="GO" id="GO:0046872">
    <property type="term" value="F:metal ion binding"/>
    <property type="evidence" value="ECO:0007669"/>
    <property type="project" value="UniProtKB-KW"/>
</dbReference>
<dbReference type="InterPro" id="IPR036249">
    <property type="entry name" value="Thioredoxin-like_sf"/>
</dbReference>
<dbReference type="InterPro" id="IPR005746">
    <property type="entry name" value="Thioredoxin"/>
</dbReference>
<dbReference type="EMBL" id="SJPN01000003">
    <property type="protein sequence ID" value="TWU04282.1"/>
    <property type="molecule type" value="Genomic_DNA"/>
</dbReference>
<dbReference type="PANTHER" id="PTHR45663">
    <property type="entry name" value="GEO12009P1"/>
    <property type="match status" value="1"/>
</dbReference>
<dbReference type="Proteomes" id="UP000320176">
    <property type="component" value="Unassembled WGS sequence"/>
</dbReference>
<dbReference type="NCBIfam" id="TIGR01068">
    <property type="entry name" value="thioredoxin"/>
    <property type="match status" value="1"/>
</dbReference>
<keyword evidence="4" id="KW-0249">Electron transport</keyword>
<proteinExistence type="inferred from homology"/>
<comment type="similarity">
    <text evidence="1">Belongs to the thioredoxin family.</text>
</comment>
<reference evidence="9 10" key="1">
    <citation type="submission" date="2019-02" db="EMBL/GenBank/DDBJ databases">
        <title>Deep-cultivation of Planctomycetes and their phenomic and genomic characterization uncovers novel biology.</title>
        <authorList>
            <person name="Wiegand S."/>
            <person name="Jogler M."/>
            <person name="Boedeker C."/>
            <person name="Pinto D."/>
            <person name="Vollmers J."/>
            <person name="Rivas-Marin E."/>
            <person name="Kohn T."/>
            <person name="Peeters S.H."/>
            <person name="Heuer A."/>
            <person name="Rast P."/>
            <person name="Oberbeckmann S."/>
            <person name="Bunk B."/>
            <person name="Jeske O."/>
            <person name="Meyerdierks A."/>
            <person name="Storesund J.E."/>
            <person name="Kallscheuer N."/>
            <person name="Luecker S."/>
            <person name="Lage O.M."/>
            <person name="Pohl T."/>
            <person name="Merkel B.J."/>
            <person name="Hornburger P."/>
            <person name="Mueller R.-W."/>
            <person name="Bruemmer F."/>
            <person name="Labrenz M."/>
            <person name="Spormann A.M."/>
            <person name="Op Den Camp H."/>
            <person name="Overmann J."/>
            <person name="Amann R."/>
            <person name="Jetten M.S.M."/>
            <person name="Mascher T."/>
            <person name="Medema M.H."/>
            <person name="Devos D.P."/>
            <person name="Kaster A.-K."/>
            <person name="Ovreas L."/>
            <person name="Rohde M."/>
            <person name="Galperin M.Y."/>
            <person name="Jogler C."/>
        </authorList>
    </citation>
    <scope>NUCLEOTIDE SEQUENCE [LARGE SCALE GENOMIC DNA]</scope>
    <source>
        <strain evidence="9 10">Pla52n</strain>
    </source>
</reference>
<dbReference type="InterPro" id="IPR049299">
    <property type="entry name" value="Thio2_N"/>
</dbReference>
<feature type="domain" description="Thioredoxin" evidence="8">
    <location>
        <begin position="10"/>
        <end position="141"/>
    </location>
</feature>
<gene>
    <name evidence="9" type="primary">trxC</name>
    <name evidence="9" type="ORF">Pla52n_23210</name>
</gene>
<protein>
    <recommendedName>
        <fullName evidence="7">Thioredoxin</fullName>
    </recommendedName>
</protein>
<evidence type="ECO:0000256" key="7">
    <source>
        <dbReference type="NCBIfam" id="TIGR01068"/>
    </source>
</evidence>
<sequence>MTINLVCSQCLVTNRVPDSRLRDKPVCGKCHQALLPTHPVELSDDTFSKFLTKTDIPVIVDFWAPWCGPCRMMAPEFASAAEQLTPQFILAKLNTESSPMSATPYNITGIPTMILFSSGLEVARQSGMLNTAQIVGWARQQ</sequence>
<evidence type="ECO:0000313" key="9">
    <source>
        <dbReference type="EMBL" id="TWU04282.1"/>
    </source>
</evidence>
<keyword evidence="9" id="KW-0560">Oxidoreductase</keyword>
<dbReference type="GO" id="GO:0045454">
    <property type="term" value="P:cell redox homeostasis"/>
    <property type="evidence" value="ECO:0007669"/>
    <property type="project" value="TreeGrafter"/>
</dbReference>
<dbReference type="PROSITE" id="PS51352">
    <property type="entry name" value="THIOREDOXIN_2"/>
    <property type="match status" value="1"/>
</dbReference>
<evidence type="ECO:0000256" key="5">
    <source>
        <dbReference type="ARBA" id="ARBA00023157"/>
    </source>
</evidence>
<comment type="caution">
    <text evidence="9">The sequence shown here is derived from an EMBL/GenBank/DDBJ whole genome shotgun (WGS) entry which is preliminary data.</text>
</comment>
<dbReference type="PROSITE" id="PS00194">
    <property type="entry name" value="THIOREDOXIN_1"/>
    <property type="match status" value="1"/>
</dbReference>
<dbReference type="InterPro" id="IPR017937">
    <property type="entry name" value="Thioredoxin_CS"/>
</dbReference>
<dbReference type="OrthoDB" id="9790390at2"/>
<accession>A0A5C6AYS8</accession>
<dbReference type="Gene3D" id="2.30.30.380">
    <property type="entry name" value="Zn-finger domain of Sec23/24"/>
    <property type="match status" value="1"/>
</dbReference>
<dbReference type="PANTHER" id="PTHR45663:SF11">
    <property type="entry name" value="GEO12009P1"/>
    <property type="match status" value="1"/>
</dbReference>
<dbReference type="AlphaFoldDB" id="A0A5C6AYS8"/>
<evidence type="ECO:0000256" key="4">
    <source>
        <dbReference type="ARBA" id="ARBA00022982"/>
    </source>
</evidence>
<dbReference type="RefSeq" id="WP_146519736.1">
    <property type="nucleotide sequence ID" value="NZ_CP151726.1"/>
</dbReference>
<dbReference type="Gene3D" id="3.40.30.10">
    <property type="entry name" value="Glutaredoxin"/>
    <property type="match status" value="1"/>
</dbReference>
<dbReference type="PRINTS" id="PR00421">
    <property type="entry name" value="THIOREDOXIN"/>
</dbReference>
<evidence type="ECO:0000313" key="10">
    <source>
        <dbReference type="Proteomes" id="UP000320176"/>
    </source>
</evidence>
<keyword evidence="5" id="KW-1015">Disulfide bond</keyword>
<dbReference type="Pfam" id="PF00085">
    <property type="entry name" value="Thioredoxin"/>
    <property type="match status" value="1"/>
</dbReference>
<evidence type="ECO:0000256" key="6">
    <source>
        <dbReference type="ARBA" id="ARBA00023284"/>
    </source>
</evidence>
<evidence type="ECO:0000259" key="8">
    <source>
        <dbReference type="PROSITE" id="PS51352"/>
    </source>
</evidence>
<dbReference type="SUPFAM" id="SSF52833">
    <property type="entry name" value="Thioredoxin-like"/>
    <property type="match status" value="1"/>
</dbReference>
<organism evidence="9 10">
    <name type="scientific">Stieleria varia</name>
    <dbReference type="NCBI Taxonomy" id="2528005"/>
    <lineage>
        <taxon>Bacteria</taxon>
        <taxon>Pseudomonadati</taxon>
        <taxon>Planctomycetota</taxon>
        <taxon>Planctomycetia</taxon>
        <taxon>Pirellulales</taxon>
        <taxon>Pirellulaceae</taxon>
        <taxon>Stieleria</taxon>
    </lineage>
</organism>